<dbReference type="Proteomes" id="UP001597168">
    <property type="component" value="Unassembled WGS sequence"/>
</dbReference>
<feature type="non-terminal residue" evidence="1">
    <location>
        <position position="47"/>
    </location>
</feature>
<dbReference type="GO" id="GO:0016787">
    <property type="term" value="F:hydrolase activity"/>
    <property type="evidence" value="ECO:0007669"/>
    <property type="project" value="UniProtKB-KW"/>
</dbReference>
<protein>
    <submittedName>
        <fullName evidence="1">Alpha/beta hydrolase</fullName>
    </submittedName>
</protein>
<keyword evidence="1" id="KW-0378">Hydrolase</keyword>
<sequence>MTKRVVDTPYGPARAELHCAVEGRAALLLGHGAGGGIAAPDLVAAAR</sequence>
<reference evidence="2" key="1">
    <citation type="journal article" date="2019" name="Int. J. Syst. Evol. Microbiol.">
        <title>The Global Catalogue of Microorganisms (GCM) 10K type strain sequencing project: providing services to taxonomists for standard genome sequencing and annotation.</title>
        <authorList>
            <consortium name="The Broad Institute Genomics Platform"/>
            <consortium name="The Broad Institute Genome Sequencing Center for Infectious Disease"/>
            <person name="Wu L."/>
            <person name="Ma J."/>
        </authorList>
    </citation>
    <scope>NUCLEOTIDE SEQUENCE [LARGE SCALE GENOMIC DNA]</scope>
    <source>
        <strain evidence="2">CCUG 60214</strain>
    </source>
</reference>
<name>A0ABW3R3G7_9PSEU</name>
<dbReference type="EMBL" id="JBHTLK010000255">
    <property type="protein sequence ID" value="MFD1151599.1"/>
    <property type="molecule type" value="Genomic_DNA"/>
</dbReference>
<comment type="caution">
    <text evidence="1">The sequence shown here is derived from an EMBL/GenBank/DDBJ whole genome shotgun (WGS) entry which is preliminary data.</text>
</comment>
<keyword evidence="2" id="KW-1185">Reference proteome</keyword>
<proteinExistence type="predicted"/>
<accession>A0ABW3R3G7</accession>
<evidence type="ECO:0000313" key="2">
    <source>
        <dbReference type="Proteomes" id="UP001597168"/>
    </source>
</evidence>
<evidence type="ECO:0000313" key="1">
    <source>
        <dbReference type="EMBL" id="MFD1151599.1"/>
    </source>
</evidence>
<organism evidence="1 2">
    <name type="scientific">Saccharothrix hoggarensis</name>
    <dbReference type="NCBI Taxonomy" id="913853"/>
    <lineage>
        <taxon>Bacteria</taxon>
        <taxon>Bacillati</taxon>
        <taxon>Actinomycetota</taxon>
        <taxon>Actinomycetes</taxon>
        <taxon>Pseudonocardiales</taxon>
        <taxon>Pseudonocardiaceae</taxon>
        <taxon>Saccharothrix</taxon>
    </lineage>
</organism>
<gene>
    <name evidence="1" type="ORF">ACFQ3T_31080</name>
</gene>